<feature type="compositionally biased region" description="Polar residues" evidence="1">
    <location>
        <begin position="129"/>
        <end position="148"/>
    </location>
</feature>
<gene>
    <name evidence="2" type="ORF">FRX31_034006</name>
</gene>
<dbReference type="PANTHER" id="PTHR35511">
    <property type="entry name" value="A-KINASE ANCHOR-LIKE PROTEIN"/>
    <property type="match status" value="1"/>
</dbReference>
<feature type="compositionally biased region" description="Basic and acidic residues" evidence="1">
    <location>
        <begin position="1348"/>
        <end position="1363"/>
    </location>
</feature>
<dbReference type="Proteomes" id="UP000554482">
    <property type="component" value="Unassembled WGS sequence"/>
</dbReference>
<sequence length="1941" mass="217434">MIKDPESTISQPQQEKTQNRETTVEVIQKGETNSTKHEKSDESDESVHSYAEECSSFAKTEMKQTSSTTFGTDGVEGELNHERNTEEDNSVNDQSTIPLKDETIRQSGINEDKNEQNEIKLEPELEDGNQIQRSSVEPSTITIIQNEQVCDDPRRADVVEDAEIAREEDNILKDITSVRIGEETTDASTAEDKKESWKADGEVCGDLEYTEKEIIQDSIVEENSINTVGDETVTENSHKDEKVSVSLDVAGPSTEIDEHGTNGNDFVMDHSTMCDGDTAAKQSYQEDDDEKPVKEVSGEIESFVTSNDTREKIMEDDIFPEPFAASTDDVDISSHEEEVHVNLEPAIQDEAVEENTLQELSTEGPRTVSIENLTTKESSHEAEVQEELKTDVAEEDGGNHTMEDGTGTKIPMVSVIERTPEVISQEEEKVAKIPRAEVVESDLEPTEGGNHYPKITEIVSLEEDLKKSLIDHGTTEALDELKTDSAGDDAANQTMDIHVVSEEKTKGSSQEDRKEVKPPGGKAEESDLLSIQGGADFVKETEEVSLEEEEDQRKSLVNFRTRVAPSEEIIKMESNDKLLYTSINSSTSDEQVIDASQMKTENTSNIHGSNSVTLLQEELSLHEAKTGEKIVDESNLPSKEIFSTPIEESQDAVVEDVKHDESSNLAQNATQDTFPTENPEADEAKQEKSEILVEVSAVETQLVHQDIETTTVSDKISNEPSSNDIAEEMPQESFMLETDKPMLDTFKMKEDINNKCLVDDEMMDKKTEAPSLAQTKGEIGIEKEDHINLKQDSEVETENFEPKSSIPEIDQENLISKPKDAAVILEKEKFMKLNEFRKGSESSDPGLKQSILEDEEKFTVPCGNMERDVQEEDHIKKLDKTLGESKKEFMKVEKMLVEVQAADHSHQINDSYHTIENVSFLQQKLKAVDPCGEVTKATEAIDNDLSHEALSEIEMVKDRENRKDQDAIPVEDHKVDQNIQEEDSDKRDLEEAGPKSDVEDQNDCMNNVNQPMTETNVKEELPRGVEIVDESENVEKQIIEEEAACVEVSTDDTLVKEVKDSDSVSAERTTETTDSNEVTETRTSTHMEDQNNSNSGTDASKEEVSKVVSKVSEDNMEKEAKEEGDDTNNELQISPTIMVTEETSIMKAENEAEKIVDVFHTSTEVENSKMDETIDTCIKGDDNDKTNLEKTSYMVSQLHTDEYENKDQKSVIVEKNINDILERDIPARNTEESSEEDKQSVEPIIPDENIKAAEVDNINTTHSSAENISMGESGEQHKEKSEFESSMDKEVVQSDSEDQIPERLVEVDKVEDTDTTIIDVGRVKDTFQKDKQGEYIEEANCEYEAEDDTSKRTIEASESKENETITEEFPEQPENASATENNERQDLGKEQSVNHSGQVTYDEKSTKGSHEEDERKKDDVKQEVIILVDEDQISERNAEKDQGEDAFESKAPKTEILNEEMMKGGHVTDQISVREVSVQENNHGEETKEAEVEEQYPTLVPEKLQDESKHVRDEEGKTNETTEEEVNQMINSSDLVLVAQDISQAAEKTKTVDVEDKEGERWKLDDVPVKIAPSQEAPNELIHESITRYLERKESEAEVATDSENFVELKQTSSSDFDTMSTAKELHIKEDLPTDVLDASSVVKASQEEIQEKESEEKQEVVFVKKATMEPNIPTEDNRKNIEHQAPVPEITNESVEKINDHNIQEKLGVNEEGLLPLLKQDETPQDFKILDKSSDVIDENKISEGNNNIAEKEEDISIKSIVVPSVPAGLMGSYLHTAEDEEGTQGEAQRNDLEVIEVDCEAEEKMQNLDEETKLDSESSATKGAQLFDLLIISRKDAEQADGKEELEHKEALTVKEEHKTNEREADEEGEEEDEHKKEDSGSDAPVMVEASRDIDVKQTPTKKSHSILSGVGSKVKHSISKVKKAITGKSSHHKQMPPK</sequence>
<evidence type="ECO:0000256" key="1">
    <source>
        <dbReference type="SAM" id="MobiDB-lite"/>
    </source>
</evidence>
<accession>A0A7J6UVA0</accession>
<organism evidence="2 3">
    <name type="scientific">Thalictrum thalictroides</name>
    <name type="common">Rue-anemone</name>
    <name type="synonym">Anemone thalictroides</name>
    <dbReference type="NCBI Taxonomy" id="46969"/>
    <lineage>
        <taxon>Eukaryota</taxon>
        <taxon>Viridiplantae</taxon>
        <taxon>Streptophyta</taxon>
        <taxon>Embryophyta</taxon>
        <taxon>Tracheophyta</taxon>
        <taxon>Spermatophyta</taxon>
        <taxon>Magnoliopsida</taxon>
        <taxon>Ranunculales</taxon>
        <taxon>Ranunculaceae</taxon>
        <taxon>Thalictroideae</taxon>
        <taxon>Thalictrum</taxon>
    </lineage>
</organism>
<feature type="compositionally biased region" description="Basic and acidic residues" evidence="1">
    <location>
        <begin position="377"/>
        <end position="403"/>
    </location>
</feature>
<feature type="region of interest" description="Disordered" evidence="1">
    <location>
        <begin position="1839"/>
        <end position="1941"/>
    </location>
</feature>
<dbReference type="PANTHER" id="PTHR35511:SF2">
    <property type="entry name" value="A-KINASE ANCHOR-LIKE PROTEIN"/>
    <property type="match status" value="1"/>
</dbReference>
<feature type="compositionally biased region" description="Basic and acidic residues" evidence="1">
    <location>
        <begin position="1223"/>
        <end position="1240"/>
    </location>
</feature>
<name>A0A7J6UVA0_THATH</name>
<feature type="compositionally biased region" description="Basic and acidic residues" evidence="1">
    <location>
        <begin position="1079"/>
        <end position="1089"/>
    </location>
</feature>
<feature type="region of interest" description="Disordered" evidence="1">
    <location>
        <begin position="1223"/>
        <end position="1465"/>
    </location>
</feature>
<feature type="compositionally biased region" description="Polar residues" evidence="1">
    <location>
        <begin position="709"/>
        <end position="724"/>
    </location>
</feature>
<feature type="compositionally biased region" description="Basic residues" evidence="1">
    <location>
        <begin position="1916"/>
        <end position="1941"/>
    </location>
</feature>
<feature type="region of interest" description="Disordered" evidence="1">
    <location>
        <begin position="1666"/>
        <end position="1695"/>
    </location>
</feature>
<feature type="compositionally biased region" description="Basic and acidic residues" evidence="1">
    <location>
        <begin position="953"/>
        <end position="976"/>
    </location>
</feature>
<feature type="compositionally biased region" description="Basic and acidic residues" evidence="1">
    <location>
        <begin position="1274"/>
        <end position="1292"/>
    </location>
</feature>
<keyword evidence="3" id="KW-1185">Reference proteome</keyword>
<feature type="region of interest" description="Disordered" evidence="1">
    <location>
        <begin position="1"/>
        <end position="148"/>
    </location>
</feature>
<feature type="compositionally biased region" description="Polar residues" evidence="1">
    <location>
        <begin position="663"/>
        <end position="676"/>
    </location>
</feature>
<feature type="compositionally biased region" description="Acidic residues" evidence="1">
    <location>
        <begin position="1866"/>
        <end position="1875"/>
    </location>
</feature>
<feature type="compositionally biased region" description="Basic and acidic residues" evidence="1">
    <location>
        <begin position="99"/>
        <end position="123"/>
    </location>
</feature>
<feature type="region of interest" description="Disordered" evidence="1">
    <location>
        <begin position="1504"/>
        <end position="1526"/>
    </location>
</feature>
<feature type="compositionally biased region" description="Basic and acidic residues" evidence="1">
    <location>
        <begin position="1504"/>
        <end position="1520"/>
    </location>
</feature>
<feature type="region of interest" description="Disordered" evidence="1">
    <location>
        <begin position="358"/>
        <end position="411"/>
    </location>
</feature>
<proteinExistence type="predicted"/>
<protein>
    <submittedName>
        <fullName evidence="2">Titin</fullName>
    </submittedName>
</protein>
<feature type="compositionally biased region" description="Polar residues" evidence="1">
    <location>
        <begin position="1003"/>
        <end position="1015"/>
    </location>
</feature>
<feature type="compositionally biased region" description="Acidic residues" evidence="1">
    <location>
        <begin position="1335"/>
        <end position="1347"/>
    </location>
</feature>
<feature type="region of interest" description="Disordered" evidence="1">
    <location>
        <begin position="639"/>
        <end position="688"/>
    </location>
</feature>
<feature type="compositionally biased region" description="Basic and acidic residues" evidence="1">
    <location>
        <begin position="1321"/>
        <end position="1334"/>
    </location>
</feature>
<feature type="region of interest" description="Disordered" evidence="1">
    <location>
        <begin position="953"/>
        <end position="1024"/>
    </location>
</feature>
<reference evidence="2 3" key="1">
    <citation type="submission" date="2020-06" db="EMBL/GenBank/DDBJ databases">
        <title>Transcriptomic and genomic resources for Thalictrum thalictroides and T. hernandezii: Facilitating candidate gene discovery in an emerging model plant lineage.</title>
        <authorList>
            <person name="Arias T."/>
            <person name="Riano-Pachon D.M."/>
            <person name="Di Stilio V.S."/>
        </authorList>
    </citation>
    <scope>NUCLEOTIDE SEQUENCE [LARGE SCALE GENOMIC DNA]</scope>
    <source>
        <strain evidence="3">cv. WT478/WT964</strain>
        <tissue evidence="2">Leaves</tissue>
    </source>
</reference>
<feature type="region of interest" description="Disordered" evidence="1">
    <location>
        <begin position="709"/>
        <end position="731"/>
    </location>
</feature>
<feature type="compositionally biased region" description="Basic and acidic residues" evidence="1">
    <location>
        <begin position="499"/>
        <end position="525"/>
    </location>
</feature>
<feature type="compositionally biased region" description="Polar residues" evidence="1">
    <location>
        <begin position="1063"/>
        <end position="1078"/>
    </location>
</feature>
<feature type="compositionally biased region" description="Basic and acidic residues" evidence="1">
    <location>
        <begin position="1433"/>
        <end position="1453"/>
    </location>
</feature>
<feature type="compositionally biased region" description="Basic and acidic residues" evidence="1">
    <location>
        <begin position="984"/>
        <end position="998"/>
    </location>
</feature>
<dbReference type="OrthoDB" id="1933014at2759"/>
<feature type="region of interest" description="Disordered" evidence="1">
    <location>
        <begin position="480"/>
        <end position="535"/>
    </location>
</feature>
<feature type="region of interest" description="Disordered" evidence="1">
    <location>
        <begin position="1057"/>
        <end position="1135"/>
    </location>
</feature>
<feature type="region of interest" description="Disordered" evidence="1">
    <location>
        <begin position="793"/>
        <end position="813"/>
    </location>
</feature>
<comment type="caution">
    <text evidence="2">The sequence shown here is derived from an EMBL/GenBank/DDBJ whole genome shotgun (WGS) entry which is preliminary data.</text>
</comment>
<feature type="region of interest" description="Disordered" evidence="1">
    <location>
        <begin position="226"/>
        <end position="245"/>
    </location>
</feature>
<feature type="compositionally biased region" description="Basic and acidic residues" evidence="1">
    <location>
        <begin position="34"/>
        <end position="51"/>
    </location>
</feature>
<feature type="compositionally biased region" description="Polar residues" evidence="1">
    <location>
        <begin position="1257"/>
        <end position="1267"/>
    </location>
</feature>
<evidence type="ECO:0000313" key="3">
    <source>
        <dbReference type="Proteomes" id="UP000554482"/>
    </source>
</evidence>
<feature type="compositionally biased region" description="Polar residues" evidence="1">
    <location>
        <begin position="7"/>
        <end position="16"/>
    </location>
</feature>
<feature type="compositionally biased region" description="Basic and acidic residues" evidence="1">
    <location>
        <begin position="1099"/>
        <end position="1121"/>
    </location>
</feature>
<feature type="compositionally biased region" description="Basic and acidic residues" evidence="1">
    <location>
        <begin position="1300"/>
        <end position="1312"/>
    </location>
</feature>
<feature type="compositionally biased region" description="Basic and acidic residues" evidence="1">
    <location>
        <begin position="1839"/>
        <end position="1865"/>
    </location>
</feature>
<feature type="region of interest" description="Disordered" evidence="1">
    <location>
        <begin position="251"/>
        <end position="312"/>
    </location>
</feature>
<feature type="compositionally biased region" description="Basic and acidic residues" evidence="1">
    <location>
        <begin position="1401"/>
        <end position="1422"/>
    </location>
</feature>
<dbReference type="EMBL" id="JABWDY010042781">
    <property type="protein sequence ID" value="KAF5176408.1"/>
    <property type="molecule type" value="Genomic_DNA"/>
</dbReference>
<evidence type="ECO:0000313" key="2">
    <source>
        <dbReference type="EMBL" id="KAF5176408.1"/>
    </source>
</evidence>